<keyword evidence="2" id="KW-1185">Reference proteome</keyword>
<evidence type="ECO:0000313" key="2">
    <source>
        <dbReference type="Proteomes" id="UP001598138"/>
    </source>
</evidence>
<name>A0ABW6DH11_9BACT</name>
<evidence type="ECO:0000313" key="1">
    <source>
        <dbReference type="EMBL" id="MFD3395198.1"/>
    </source>
</evidence>
<dbReference type="Proteomes" id="UP001598138">
    <property type="component" value="Unassembled WGS sequence"/>
</dbReference>
<dbReference type="RefSeq" id="WP_377984072.1">
    <property type="nucleotide sequence ID" value="NZ_JBBKXZ010000004.1"/>
</dbReference>
<dbReference type="EMBL" id="JBBKXZ010000004">
    <property type="protein sequence ID" value="MFD3395198.1"/>
    <property type="molecule type" value="Genomic_DNA"/>
</dbReference>
<comment type="caution">
    <text evidence="1">The sequence shown here is derived from an EMBL/GenBank/DDBJ whole genome shotgun (WGS) entry which is preliminary data.</text>
</comment>
<organism evidence="1 2">
    <name type="scientific">Aquirufa avitistagni</name>
    <dbReference type="NCBI Taxonomy" id="3104728"/>
    <lineage>
        <taxon>Bacteria</taxon>
        <taxon>Pseudomonadati</taxon>
        <taxon>Bacteroidota</taxon>
        <taxon>Cytophagia</taxon>
        <taxon>Cytophagales</taxon>
        <taxon>Flectobacillaceae</taxon>
        <taxon>Aquirufa</taxon>
    </lineage>
</organism>
<protein>
    <submittedName>
        <fullName evidence="1">Uncharacterized protein</fullName>
    </submittedName>
</protein>
<sequence length="108" mass="12371">MQKKVQFFHLILFMPVLFWLVAKPISLVKADDAQVKTEKHQKTFQVAEQHVYQASSSTNVDFPQDFVFPSVQIFSALAPQLAIKLPSVIHRTQFMRILLTQFIATLAP</sequence>
<proteinExistence type="predicted"/>
<gene>
    <name evidence="1" type="ORF">U0R10_11265</name>
</gene>
<reference evidence="1 2" key="1">
    <citation type="submission" date="2024-03" db="EMBL/GenBank/DDBJ databases">
        <title>Aquirufa genome sequencing.</title>
        <authorList>
            <person name="Pitt A."/>
            <person name="Hahn M.W."/>
        </authorList>
    </citation>
    <scope>NUCLEOTIDE SEQUENCE [LARGE SCALE GENOMIC DNA]</scope>
    <source>
        <strain evidence="1 2">OSTEICH-129V</strain>
    </source>
</reference>
<accession>A0ABW6DH11</accession>